<gene>
    <name evidence="1" type="ORF">S01H1_35959</name>
</gene>
<protein>
    <recommendedName>
        <fullName evidence="2">6-bladed beta-propeller</fullName>
    </recommendedName>
</protein>
<dbReference type="EMBL" id="BARS01022496">
    <property type="protein sequence ID" value="GAG13887.1"/>
    <property type="molecule type" value="Genomic_DNA"/>
</dbReference>
<accession>X0VRW7</accession>
<evidence type="ECO:0008006" key="2">
    <source>
        <dbReference type="Google" id="ProtNLM"/>
    </source>
</evidence>
<dbReference type="Gene3D" id="2.120.10.30">
    <property type="entry name" value="TolB, C-terminal domain"/>
    <property type="match status" value="1"/>
</dbReference>
<proteinExistence type="predicted"/>
<dbReference type="AlphaFoldDB" id="X0VRW7"/>
<feature type="non-terminal residue" evidence="1">
    <location>
        <position position="109"/>
    </location>
</feature>
<comment type="caution">
    <text evidence="1">The sequence shown here is derived from an EMBL/GenBank/DDBJ whole genome shotgun (WGS) entry which is preliminary data.</text>
</comment>
<reference evidence="1" key="1">
    <citation type="journal article" date="2014" name="Front. Microbiol.">
        <title>High frequency of phylogenetically diverse reductive dehalogenase-homologous genes in deep subseafloor sedimentary metagenomes.</title>
        <authorList>
            <person name="Kawai M."/>
            <person name="Futagami T."/>
            <person name="Toyoda A."/>
            <person name="Takaki Y."/>
            <person name="Nishi S."/>
            <person name="Hori S."/>
            <person name="Arai W."/>
            <person name="Tsubouchi T."/>
            <person name="Morono Y."/>
            <person name="Uchiyama I."/>
            <person name="Ito T."/>
            <person name="Fujiyama A."/>
            <person name="Inagaki F."/>
            <person name="Takami H."/>
        </authorList>
    </citation>
    <scope>NUCLEOTIDE SEQUENCE</scope>
    <source>
        <strain evidence="1">Expedition CK06-06</strain>
    </source>
</reference>
<organism evidence="1">
    <name type="scientific">marine sediment metagenome</name>
    <dbReference type="NCBI Taxonomy" id="412755"/>
    <lineage>
        <taxon>unclassified sequences</taxon>
        <taxon>metagenomes</taxon>
        <taxon>ecological metagenomes</taxon>
    </lineage>
</organism>
<name>X0VRW7_9ZZZZ</name>
<evidence type="ECO:0000313" key="1">
    <source>
        <dbReference type="EMBL" id="GAG13887.1"/>
    </source>
</evidence>
<dbReference type="InterPro" id="IPR011042">
    <property type="entry name" value="6-blade_b-propeller_TolB-like"/>
</dbReference>
<sequence length="109" mass="12200">MNGKTIPTKILIIFIMINLSCSQNKVGWKGSIEEKEGVVTVKNPLDPMYGPEMLSLVEDLSIGDHEEGNNAYFSRISDVKVDKDGCIYILDGMESCLKIFDNHGNYLRT</sequence>